<gene>
    <name evidence="18" type="primary">nnrE</name>
    <name evidence="17" type="synonym">nnrD</name>
    <name evidence="22" type="ORF">Q9R02_12795</name>
</gene>
<evidence type="ECO:0000256" key="15">
    <source>
        <dbReference type="ARBA" id="ARBA00048238"/>
    </source>
</evidence>
<evidence type="ECO:0000256" key="3">
    <source>
        <dbReference type="ARBA" id="ARBA00006001"/>
    </source>
</evidence>
<feature type="domain" description="YjeF C-terminal" evidence="20">
    <location>
        <begin position="252"/>
        <end position="534"/>
    </location>
</feature>
<feature type="domain" description="YjeF N-terminal" evidence="21">
    <location>
        <begin position="10"/>
        <end position="245"/>
    </location>
</feature>
<dbReference type="EC" id="5.1.99.6" evidence="19"/>
<evidence type="ECO:0000256" key="16">
    <source>
        <dbReference type="ARBA" id="ARBA00049209"/>
    </source>
</evidence>
<evidence type="ECO:0000256" key="12">
    <source>
        <dbReference type="ARBA" id="ARBA00023239"/>
    </source>
</evidence>
<dbReference type="PROSITE" id="PS01050">
    <property type="entry name" value="YJEF_C_2"/>
    <property type="match status" value="1"/>
</dbReference>
<dbReference type="InterPro" id="IPR000631">
    <property type="entry name" value="CARKD"/>
</dbReference>
<comment type="catalytic activity">
    <reaction evidence="1 18 19">
        <text>(6R)-NADHX = (6S)-NADHX</text>
        <dbReference type="Rhea" id="RHEA:32215"/>
        <dbReference type="ChEBI" id="CHEBI:64074"/>
        <dbReference type="ChEBI" id="CHEBI:64075"/>
        <dbReference type="EC" id="5.1.99.6"/>
    </reaction>
</comment>
<dbReference type="InterPro" id="IPR004443">
    <property type="entry name" value="YjeF_N_dom"/>
</dbReference>
<name>A0ABT9ISJ1_9MICC</name>
<dbReference type="HAMAP" id="MF_01966">
    <property type="entry name" value="NADHX_epimerase"/>
    <property type="match status" value="1"/>
</dbReference>
<keyword evidence="8 17" id="KW-0521">NADP</keyword>
<evidence type="ECO:0000256" key="4">
    <source>
        <dbReference type="ARBA" id="ARBA00009524"/>
    </source>
</evidence>
<sequence>MNGAYSADQVRAAERPALDAGMGAVLMSRAAFGLAVAVQRLIRQRRGGLYGARAVALVGKGNNGGDGLWALANLARRGVAVSAVLVDREAHAEGLAALRAAGGHVLSLPGVPTGREYLSFQDPQSDRYSRPVGVGEGVEVCCRADVVIDAILGTGARGGLRGPAASLVGALALAQAGQDGFPPVVACDVPSGVDPDTGEIHGPVLYAELTVTFAAAKAALFLPPGARCAGRVEVVPIGVEESLGEPVLGRLDAGEARALLPRPSADGHKYTRGVLGVVAGSEEYPGAALLACSAALAAGAGMVRYYGPASVCAVINAVLPEVVCHSGTAVPEKRLPGRVQAWLLGSGVSGDEQLDRCRAALGSGEPAVVDAGALDLVGPGTDRPELILTPHAGELALLLSRLGTEWNREEVEARSLAALSEAVESTGVTVLLKGPQTLVRSPGGLGYSQADGTPWLATAGSGDVLAGVLGALLAQAASAEGADDDGRWARVAALAAVVHGRAGRIASGEAAGGVGRPLTARDVAAAVPLVWDDIRTGR</sequence>
<feature type="binding site" evidence="18">
    <location>
        <begin position="153"/>
        <end position="159"/>
    </location>
    <ligand>
        <name>(6S)-NADPHX</name>
        <dbReference type="ChEBI" id="CHEBI:64076"/>
    </ligand>
</feature>
<evidence type="ECO:0000313" key="22">
    <source>
        <dbReference type="EMBL" id="MDP5228035.1"/>
    </source>
</evidence>
<dbReference type="InterPro" id="IPR036652">
    <property type="entry name" value="YjeF_N_dom_sf"/>
</dbReference>
<evidence type="ECO:0000256" key="13">
    <source>
        <dbReference type="ARBA" id="ARBA00023268"/>
    </source>
</evidence>
<comment type="caution">
    <text evidence="18">Lacks conserved residue(s) required for the propagation of feature annotation.</text>
</comment>
<dbReference type="HAMAP" id="MF_01965">
    <property type="entry name" value="NADHX_dehydratase"/>
    <property type="match status" value="1"/>
</dbReference>
<keyword evidence="7 17" id="KW-0067">ATP-binding</keyword>
<dbReference type="PROSITE" id="PS51383">
    <property type="entry name" value="YJEF_C_3"/>
    <property type="match status" value="1"/>
</dbReference>
<evidence type="ECO:0000256" key="14">
    <source>
        <dbReference type="ARBA" id="ARBA00025153"/>
    </source>
</evidence>
<dbReference type="NCBIfam" id="TIGR00197">
    <property type="entry name" value="yjeF_nterm"/>
    <property type="match status" value="1"/>
</dbReference>
<evidence type="ECO:0000256" key="7">
    <source>
        <dbReference type="ARBA" id="ARBA00022840"/>
    </source>
</evidence>
<dbReference type="SUPFAM" id="SSF53613">
    <property type="entry name" value="Ribokinase-like"/>
    <property type="match status" value="1"/>
</dbReference>
<feature type="binding site" evidence="17">
    <location>
        <position position="463"/>
    </location>
    <ligand>
        <name>(6S)-NADPHX</name>
        <dbReference type="ChEBI" id="CHEBI:64076"/>
    </ligand>
</feature>
<comment type="function">
    <text evidence="17">Catalyzes the dehydration of the S-form of NAD(P)HX at the expense of ADP, which is converted to AMP. Together with NAD(P)HX epimerase, which catalyzes the epimerization of the S- and R-forms, the enzyme allows the repair of both epimers of NAD(P)HX, a damaged form of NAD(P)H that is a result of enzymatic or heat-dependent hydration.</text>
</comment>
<feature type="binding site" evidence="18">
    <location>
        <position position="188"/>
    </location>
    <ligand>
        <name>(6S)-NADPHX</name>
        <dbReference type="ChEBI" id="CHEBI:64076"/>
    </ligand>
</feature>
<comment type="catalytic activity">
    <reaction evidence="15 17 19">
        <text>(6S)-NADHX + ADP = AMP + phosphate + NADH + H(+)</text>
        <dbReference type="Rhea" id="RHEA:32223"/>
        <dbReference type="ChEBI" id="CHEBI:15378"/>
        <dbReference type="ChEBI" id="CHEBI:43474"/>
        <dbReference type="ChEBI" id="CHEBI:57945"/>
        <dbReference type="ChEBI" id="CHEBI:64074"/>
        <dbReference type="ChEBI" id="CHEBI:456215"/>
        <dbReference type="ChEBI" id="CHEBI:456216"/>
        <dbReference type="EC" id="4.2.1.136"/>
    </reaction>
</comment>
<dbReference type="Proteomes" id="UP001232725">
    <property type="component" value="Unassembled WGS sequence"/>
</dbReference>
<comment type="similarity">
    <text evidence="17">Belongs to the NnrD/CARKD family.</text>
</comment>
<dbReference type="RefSeq" id="WP_305997086.1">
    <property type="nucleotide sequence ID" value="NZ_JAVALS010000010.1"/>
</dbReference>
<protein>
    <recommendedName>
        <fullName evidence="19">Bifunctional NAD(P)H-hydrate repair enzyme</fullName>
    </recommendedName>
    <alternativeName>
        <fullName evidence="19">Nicotinamide nucleotide repair protein</fullName>
    </alternativeName>
    <domain>
        <recommendedName>
            <fullName evidence="19">ADP-dependent (S)-NAD(P)H-hydrate dehydratase</fullName>
            <ecNumber evidence="19">4.2.1.136</ecNumber>
        </recommendedName>
        <alternativeName>
            <fullName evidence="19">ADP-dependent NAD(P)HX dehydratase</fullName>
        </alternativeName>
    </domain>
    <domain>
        <recommendedName>
            <fullName evidence="19">NAD(P)H-hydrate epimerase</fullName>
            <ecNumber evidence="19">5.1.99.6</ecNumber>
        </recommendedName>
    </domain>
</protein>
<evidence type="ECO:0000256" key="1">
    <source>
        <dbReference type="ARBA" id="ARBA00000013"/>
    </source>
</evidence>
<comment type="similarity">
    <text evidence="3 19">In the N-terminal section; belongs to the NnrE/AIBP family.</text>
</comment>
<reference evidence="22 23" key="1">
    <citation type="submission" date="2023-08" db="EMBL/GenBank/DDBJ databases">
        <title>Arthrobacter horti sp. nov., isolated from forest soil.</title>
        <authorList>
            <person name="Park M."/>
        </authorList>
    </citation>
    <scope>NUCLEOTIDE SEQUENCE [LARGE SCALE GENOMIC DNA]</scope>
    <source>
        <strain evidence="22 23">YJM1</strain>
    </source>
</reference>
<comment type="similarity">
    <text evidence="18">Belongs to the NnrE/AIBP family.</text>
</comment>
<dbReference type="EMBL" id="JAVALS010000010">
    <property type="protein sequence ID" value="MDP5228035.1"/>
    <property type="molecule type" value="Genomic_DNA"/>
</dbReference>
<evidence type="ECO:0000256" key="17">
    <source>
        <dbReference type="HAMAP-Rule" id="MF_01965"/>
    </source>
</evidence>
<organism evidence="22 23">
    <name type="scientific">Arthrobacter horti</name>
    <dbReference type="NCBI Taxonomy" id="3068273"/>
    <lineage>
        <taxon>Bacteria</taxon>
        <taxon>Bacillati</taxon>
        <taxon>Actinomycetota</taxon>
        <taxon>Actinomycetes</taxon>
        <taxon>Micrococcales</taxon>
        <taxon>Micrococcaceae</taxon>
        <taxon>Arthrobacter</taxon>
    </lineage>
</organism>
<feature type="binding site" evidence="18">
    <location>
        <position position="191"/>
    </location>
    <ligand>
        <name>K(+)</name>
        <dbReference type="ChEBI" id="CHEBI:29103"/>
    </ligand>
</feature>
<dbReference type="Pfam" id="PF03853">
    <property type="entry name" value="YjeF_N"/>
    <property type="match status" value="1"/>
</dbReference>
<keyword evidence="6 17" id="KW-0547">Nucleotide-binding</keyword>
<dbReference type="NCBIfam" id="TIGR00196">
    <property type="entry name" value="yjeF_cterm"/>
    <property type="match status" value="1"/>
</dbReference>
<dbReference type="InterPro" id="IPR030677">
    <property type="entry name" value="Nnr"/>
</dbReference>
<comment type="function">
    <text evidence="14 19">Bifunctional enzyme that catalyzes the epimerization of the S- and R-forms of NAD(P)HX and the dehydration of the S-form of NAD(P)HX at the expense of ADP, which is converted to AMP. This allows the repair of both epimers of NAD(P)HX, a damaged form of NAD(P)H that is a result of enzymatic or heat-dependent hydration.</text>
</comment>
<evidence type="ECO:0000259" key="20">
    <source>
        <dbReference type="PROSITE" id="PS51383"/>
    </source>
</evidence>
<dbReference type="PANTHER" id="PTHR12592">
    <property type="entry name" value="ATP-DEPENDENT (S)-NAD(P)H-HYDRATE DEHYDRATASE FAMILY MEMBER"/>
    <property type="match status" value="1"/>
</dbReference>
<feature type="binding site" evidence="17">
    <location>
        <begin position="433"/>
        <end position="437"/>
    </location>
    <ligand>
        <name>AMP</name>
        <dbReference type="ChEBI" id="CHEBI:456215"/>
    </ligand>
</feature>
<evidence type="ECO:0000256" key="8">
    <source>
        <dbReference type="ARBA" id="ARBA00022857"/>
    </source>
</evidence>
<dbReference type="Gene3D" id="3.40.1190.20">
    <property type="match status" value="1"/>
</dbReference>
<comment type="cofactor">
    <cofactor evidence="18 19">
        <name>K(+)</name>
        <dbReference type="ChEBI" id="CHEBI:29103"/>
    </cofactor>
    <text evidence="18 19">Binds 1 potassium ion per subunit.</text>
</comment>
<dbReference type="SUPFAM" id="SSF64153">
    <property type="entry name" value="YjeF N-terminal domain-like"/>
    <property type="match status" value="1"/>
</dbReference>
<dbReference type="Gene3D" id="3.40.50.10260">
    <property type="entry name" value="YjeF N-terminal domain"/>
    <property type="match status" value="1"/>
</dbReference>
<evidence type="ECO:0000259" key="21">
    <source>
        <dbReference type="PROSITE" id="PS51385"/>
    </source>
</evidence>
<comment type="cofactor">
    <cofactor evidence="17">
        <name>Mg(2+)</name>
        <dbReference type="ChEBI" id="CHEBI:18420"/>
    </cofactor>
</comment>
<feature type="binding site" evidence="18">
    <location>
        <position position="63"/>
    </location>
    <ligand>
        <name>K(+)</name>
        <dbReference type="ChEBI" id="CHEBI:29103"/>
    </ligand>
</feature>
<keyword evidence="11 18" id="KW-0413">Isomerase</keyword>
<keyword evidence="5 18" id="KW-0479">Metal-binding</keyword>
<evidence type="ECO:0000256" key="6">
    <source>
        <dbReference type="ARBA" id="ARBA00022741"/>
    </source>
</evidence>
<feature type="binding site" evidence="17">
    <location>
        <position position="462"/>
    </location>
    <ligand>
        <name>AMP</name>
        <dbReference type="ChEBI" id="CHEBI:456215"/>
    </ligand>
</feature>
<keyword evidence="13" id="KW-0511">Multifunctional enzyme</keyword>
<keyword evidence="23" id="KW-1185">Reference proteome</keyword>
<feature type="binding site" evidence="17">
    <location>
        <position position="347"/>
    </location>
    <ligand>
        <name>(6S)-NADPHX</name>
        <dbReference type="ChEBI" id="CHEBI:64076"/>
    </ligand>
</feature>
<evidence type="ECO:0000256" key="10">
    <source>
        <dbReference type="ARBA" id="ARBA00023027"/>
    </source>
</evidence>
<dbReference type="CDD" id="cd01171">
    <property type="entry name" value="YXKO-related"/>
    <property type="match status" value="1"/>
</dbReference>
<dbReference type="PROSITE" id="PS51385">
    <property type="entry name" value="YJEF_N"/>
    <property type="match status" value="1"/>
</dbReference>
<evidence type="ECO:0000256" key="5">
    <source>
        <dbReference type="ARBA" id="ARBA00022723"/>
    </source>
</evidence>
<keyword evidence="9 18" id="KW-0630">Potassium</keyword>
<keyword evidence="12 17" id="KW-0456">Lyase</keyword>
<evidence type="ECO:0000256" key="2">
    <source>
        <dbReference type="ARBA" id="ARBA00000909"/>
    </source>
</evidence>
<comment type="caution">
    <text evidence="22">The sequence shown here is derived from an EMBL/GenBank/DDBJ whole genome shotgun (WGS) entry which is preliminary data.</text>
</comment>
<dbReference type="Pfam" id="PF01256">
    <property type="entry name" value="Carb_kinase"/>
    <property type="match status" value="1"/>
</dbReference>
<evidence type="ECO:0000256" key="19">
    <source>
        <dbReference type="PIRNR" id="PIRNR017184"/>
    </source>
</evidence>
<feature type="binding site" evidence="18">
    <location>
        <position position="149"/>
    </location>
    <ligand>
        <name>K(+)</name>
        <dbReference type="ChEBI" id="CHEBI:29103"/>
    </ligand>
</feature>
<comment type="catalytic activity">
    <reaction evidence="2 18 19">
        <text>(6R)-NADPHX = (6S)-NADPHX</text>
        <dbReference type="Rhea" id="RHEA:32227"/>
        <dbReference type="ChEBI" id="CHEBI:64076"/>
        <dbReference type="ChEBI" id="CHEBI:64077"/>
        <dbReference type="EC" id="5.1.99.6"/>
    </reaction>
</comment>
<dbReference type="InterPro" id="IPR029056">
    <property type="entry name" value="Ribokinase-like"/>
</dbReference>
<dbReference type="PANTHER" id="PTHR12592:SF0">
    <property type="entry name" value="ATP-DEPENDENT (S)-NAD(P)H-HYDRATE DEHYDRATASE"/>
    <property type="match status" value="1"/>
</dbReference>
<evidence type="ECO:0000256" key="18">
    <source>
        <dbReference type="HAMAP-Rule" id="MF_01966"/>
    </source>
</evidence>
<comment type="catalytic activity">
    <reaction evidence="16 17 19">
        <text>(6S)-NADPHX + ADP = AMP + phosphate + NADPH + H(+)</text>
        <dbReference type="Rhea" id="RHEA:32235"/>
        <dbReference type="ChEBI" id="CHEBI:15378"/>
        <dbReference type="ChEBI" id="CHEBI:43474"/>
        <dbReference type="ChEBI" id="CHEBI:57783"/>
        <dbReference type="ChEBI" id="CHEBI:64076"/>
        <dbReference type="ChEBI" id="CHEBI:456215"/>
        <dbReference type="ChEBI" id="CHEBI:456216"/>
        <dbReference type="EC" id="4.2.1.136"/>
    </reaction>
</comment>
<feature type="binding site" evidence="17">
    <location>
        <position position="287"/>
    </location>
    <ligand>
        <name>(6S)-NADPHX</name>
        <dbReference type="ChEBI" id="CHEBI:64076"/>
    </ligand>
</feature>
<feature type="binding site" evidence="17">
    <location>
        <position position="391"/>
    </location>
    <ligand>
        <name>(6S)-NADPHX</name>
        <dbReference type="ChEBI" id="CHEBI:64076"/>
    </ligand>
</feature>
<evidence type="ECO:0000256" key="9">
    <source>
        <dbReference type="ARBA" id="ARBA00022958"/>
    </source>
</evidence>
<comment type="similarity">
    <text evidence="4 19">In the C-terminal section; belongs to the NnrD/CARKD family.</text>
</comment>
<evidence type="ECO:0000256" key="11">
    <source>
        <dbReference type="ARBA" id="ARBA00023235"/>
    </source>
</evidence>
<dbReference type="PIRSF" id="PIRSF017184">
    <property type="entry name" value="Nnr"/>
    <property type="match status" value="1"/>
</dbReference>
<accession>A0ABT9ISJ1</accession>
<proteinExistence type="inferred from homology"/>
<evidence type="ECO:0000313" key="23">
    <source>
        <dbReference type="Proteomes" id="UP001232725"/>
    </source>
</evidence>
<feature type="binding site" evidence="18">
    <location>
        <begin position="62"/>
        <end position="66"/>
    </location>
    <ligand>
        <name>(6S)-NADPHX</name>
        <dbReference type="ChEBI" id="CHEBI:64076"/>
    </ligand>
</feature>
<dbReference type="InterPro" id="IPR017953">
    <property type="entry name" value="Carbohydrate_kinase_pred_CS"/>
</dbReference>
<keyword evidence="10 17" id="KW-0520">NAD</keyword>
<comment type="subunit">
    <text evidence="17">Homotetramer.</text>
</comment>
<comment type="function">
    <text evidence="18">Catalyzes the epimerization of the S- and R-forms of NAD(P)HX, a damaged form of NAD(P)H that is a result of enzymatic or heat-dependent hydration. This is a prerequisite for the S-specific NAD(P)H-hydrate dehydratase to allow the repair of both epimers of NAD(P)HX.</text>
</comment>
<dbReference type="EC" id="4.2.1.136" evidence="19"/>